<accession>A0ABM7ZDD6</accession>
<evidence type="ECO:0000313" key="1">
    <source>
        <dbReference type="EMBL" id="BDL42712.1"/>
    </source>
</evidence>
<protein>
    <recommendedName>
        <fullName evidence="3">Knr4/Smi1-like domain-containing protein</fullName>
    </recommendedName>
</protein>
<sequence length="300" mass="34296">MADVLTDDRPERLMEMAAAEIEDSASCRKAAEQLNAEAGRQEKLWREALMSGSPTPQEWVQISEAEARKFKKMMLAKKAELWKLPLWLDALEENGSISHEDSALARSALDKLFLAPQTALNSLESFMDRAALPLPPSPDGDSHEKLLAWKVSPENSLFHAMNTDLVVNRSLEDMLKSCWGDGAMEMLEEVLYRTEEERINQLIRLHADRKVEEARRLSRLPSLTPEQWCWFWKQEQSHEILASFDMDVSLIMCLCPREKVGGEDGDYPFSEGREAAFRYWLSVPDRITRVWKEAAAGKKN</sequence>
<organism evidence="1 2">
    <name type="scientific">Akkermansia biwaensis</name>
    <dbReference type="NCBI Taxonomy" id="2946555"/>
    <lineage>
        <taxon>Bacteria</taxon>
        <taxon>Pseudomonadati</taxon>
        <taxon>Verrucomicrobiota</taxon>
        <taxon>Verrucomicrobiia</taxon>
        <taxon>Verrucomicrobiales</taxon>
        <taxon>Akkermansiaceae</taxon>
        <taxon>Akkermansia</taxon>
    </lineage>
</organism>
<gene>
    <name evidence="1" type="ORF">Abiwalacus_02860</name>
</gene>
<evidence type="ECO:0008006" key="3">
    <source>
        <dbReference type="Google" id="ProtNLM"/>
    </source>
</evidence>
<keyword evidence="2" id="KW-1185">Reference proteome</keyword>
<dbReference type="Proteomes" id="UP001062263">
    <property type="component" value="Chromosome"/>
</dbReference>
<proteinExistence type="predicted"/>
<reference evidence="1" key="1">
    <citation type="submission" date="2022-06" db="EMBL/GenBank/DDBJ databases">
        <title>Akkermansia biwalacus sp. nov., an anaerobic mucin-degrading bacterium isolated from human intestine.</title>
        <authorList>
            <person name="Kobayashi Y."/>
            <person name="Inoue S."/>
            <person name="Kawahara T."/>
            <person name="Kohda N."/>
        </authorList>
    </citation>
    <scope>NUCLEOTIDE SEQUENCE</scope>
    <source>
        <strain evidence="1">WON2089</strain>
    </source>
</reference>
<evidence type="ECO:0000313" key="2">
    <source>
        <dbReference type="Proteomes" id="UP001062263"/>
    </source>
</evidence>
<name>A0ABM7ZDD6_9BACT</name>
<dbReference type="EMBL" id="AP025943">
    <property type="protein sequence ID" value="BDL42712.1"/>
    <property type="molecule type" value="Genomic_DNA"/>
</dbReference>